<evidence type="ECO:0000313" key="17">
    <source>
        <dbReference type="EMBL" id="GIQ89379.1"/>
    </source>
</evidence>
<evidence type="ECO:0000256" key="10">
    <source>
        <dbReference type="ARBA" id="ARBA00023136"/>
    </source>
</evidence>
<organism evidence="17 18">
    <name type="scientific">Kipferlia bialata</name>
    <dbReference type="NCBI Taxonomy" id="797122"/>
    <lineage>
        <taxon>Eukaryota</taxon>
        <taxon>Metamonada</taxon>
        <taxon>Carpediemonas-like organisms</taxon>
        <taxon>Kipferlia</taxon>
    </lineage>
</organism>
<gene>
    <name evidence="17" type="ORF">KIPB_011828</name>
</gene>
<keyword evidence="2 14" id="KW-0645">Protease</keyword>
<feature type="transmembrane region" description="Helical" evidence="14">
    <location>
        <begin position="40"/>
        <end position="59"/>
    </location>
</feature>
<dbReference type="GO" id="GO:0071586">
    <property type="term" value="P:CAAX-box protein processing"/>
    <property type="evidence" value="ECO:0007669"/>
    <property type="project" value="UniProtKB-UniRule"/>
</dbReference>
<evidence type="ECO:0000313" key="18">
    <source>
        <dbReference type="Proteomes" id="UP000265618"/>
    </source>
</evidence>
<dbReference type="CDD" id="cd07343">
    <property type="entry name" value="M48A_Zmpste24p_like"/>
    <property type="match status" value="1"/>
</dbReference>
<keyword evidence="9 14" id="KW-0482">Metalloprotease</keyword>
<evidence type="ECO:0000256" key="7">
    <source>
        <dbReference type="ARBA" id="ARBA00022833"/>
    </source>
</evidence>
<feature type="domain" description="CAAX prenyl protease 1 N-terminal" evidence="16">
    <location>
        <begin position="2"/>
        <end position="93"/>
    </location>
</feature>
<dbReference type="AlphaFoldDB" id="A0A9K3D5G5"/>
<dbReference type="GO" id="GO:0004222">
    <property type="term" value="F:metalloendopeptidase activity"/>
    <property type="evidence" value="ECO:0007669"/>
    <property type="project" value="UniProtKB-UniRule"/>
</dbReference>
<feature type="transmembrane region" description="Helical" evidence="14">
    <location>
        <begin position="215"/>
        <end position="234"/>
    </location>
</feature>
<dbReference type="Gene3D" id="3.30.2010.10">
    <property type="entry name" value="Metalloproteases ('zincins'), catalytic domain"/>
    <property type="match status" value="1"/>
</dbReference>
<dbReference type="EC" id="3.4.24.84" evidence="14"/>
<dbReference type="EMBL" id="BDIP01004982">
    <property type="protein sequence ID" value="GIQ89379.1"/>
    <property type="molecule type" value="Genomic_DNA"/>
</dbReference>
<sequence length="312" mass="34150">MAISTLVGIPAGVYSTFVIEAKYGFNKTTPLTYVLDTVKGLVLTVLLGGPIFALIIKIFDSVDYAWLYAFGALSVIQVVLMYLAPVLILPMFNSFTPLPEGELRTRIEALASSQQYGISGIYVIDGSKRSTKSNAYFTGLGHTKRIALYDTLIDKHSVDEVVAILAHEIGHCKLGHIRKGIAMSMGSSLMMLYFLSQCTEREGMYQAFGVEGTPLYCGLVLFGFLYAPIGMLLGPLSSWVSRRHEYQADAYAAQATGAPLDLASGLKRLSVDSLANLTPHPLKVWLEYSHPPVLQRISALEAISQQDTRKTQ</sequence>
<comment type="function">
    <text evidence="14">Proteolytically removes the C-terminal three residues of farnesylated proteins.</text>
</comment>
<evidence type="ECO:0000256" key="13">
    <source>
        <dbReference type="PIRSR" id="PIRSR627057-2"/>
    </source>
</evidence>
<keyword evidence="7 13" id="KW-0862">Zinc</keyword>
<dbReference type="InterPro" id="IPR001915">
    <property type="entry name" value="Peptidase_M48"/>
</dbReference>
<name>A0A9K3D5G5_9EUKA</name>
<accession>A0A9K3D5G5</accession>
<feature type="active site" description="Proton donor" evidence="12">
    <location>
        <position position="249"/>
    </location>
</feature>
<comment type="similarity">
    <text evidence="14">Belongs to the peptidase M48A family.</text>
</comment>
<evidence type="ECO:0000256" key="12">
    <source>
        <dbReference type="PIRSR" id="PIRSR627057-1"/>
    </source>
</evidence>
<dbReference type="GO" id="GO:0046872">
    <property type="term" value="F:metal ion binding"/>
    <property type="evidence" value="ECO:0007669"/>
    <property type="project" value="UniProtKB-UniRule"/>
</dbReference>
<feature type="domain" description="Peptidase M48" evidence="15">
    <location>
        <begin position="98"/>
        <end position="303"/>
    </location>
</feature>
<dbReference type="GO" id="GO:0005789">
    <property type="term" value="C:endoplasmic reticulum membrane"/>
    <property type="evidence" value="ECO:0007669"/>
    <property type="project" value="UniProtKB-SubCell"/>
</dbReference>
<evidence type="ECO:0000256" key="9">
    <source>
        <dbReference type="ARBA" id="ARBA00023049"/>
    </source>
</evidence>
<dbReference type="Proteomes" id="UP000265618">
    <property type="component" value="Unassembled WGS sequence"/>
</dbReference>
<dbReference type="FunFam" id="3.30.2010.10:FF:000002">
    <property type="entry name" value="CAAX prenyl protease"/>
    <property type="match status" value="1"/>
</dbReference>
<dbReference type="OrthoDB" id="360839at2759"/>
<evidence type="ECO:0000256" key="5">
    <source>
        <dbReference type="ARBA" id="ARBA00022801"/>
    </source>
</evidence>
<comment type="caution">
    <text evidence="14">Lacks conserved residue(s) required for the propagation of feature annotation.</text>
</comment>
<feature type="binding site" evidence="13">
    <location>
        <position position="245"/>
    </location>
    <ligand>
        <name>Zn(2+)</name>
        <dbReference type="ChEBI" id="CHEBI:29105"/>
        <note>catalytic</note>
    </ligand>
</feature>
<dbReference type="PANTHER" id="PTHR10120">
    <property type="entry name" value="CAAX PRENYL PROTEASE 1"/>
    <property type="match status" value="1"/>
</dbReference>
<evidence type="ECO:0000256" key="6">
    <source>
        <dbReference type="ARBA" id="ARBA00022824"/>
    </source>
</evidence>
<evidence type="ECO:0000259" key="15">
    <source>
        <dbReference type="Pfam" id="PF01435"/>
    </source>
</evidence>
<dbReference type="Pfam" id="PF01435">
    <property type="entry name" value="Peptidase_M48"/>
    <property type="match status" value="1"/>
</dbReference>
<evidence type="ECO:0000256" key="11">
    <source>
        <dbReference type="ARBA" id="ARBA00044456"/>
    </source>
</evidence>
<protein>
    <recommendedName>
        <fullName evidence="14">CAAX prenyl protease</fullName>
        <ecNumber evidence="14">3.4.24.84</ecNumber>
    </recommendedName>
</protein>
<comment type="caution">
    <text evidence="17">The sequence shown here is derived from an EMBL/GenBank/DDBJ whole genome shotgun (WGS) entry which is preliminary data.</text>
</comment>
<feature type="active site" evidence="12">
    <location>
        <position position="168"/>
    </location>
</feature>
<keyword evidence="3 14" id="KW-0812">Transmembrane</keyword>
<dbReference type="InterPro" id="IPR027057">
    <property type="entry name" value="CAXX_Prtase_1"/>
</dbReference>
<keyword evidence="4 13" id="KW-0479">Metal-binding</keyword>
<keyword evidence="10 14" id="KW-0472">Membrane</keyword>
<evidence type="ECO:0000259" key="16">
    <source>
        <dbReference type="Pfam" id="PF16491"/>
    </source>
</evidence>
<evidence type="ECO:0000256" key="2">
    <source>
        <dbReference type="ARBA" id="ARBA00022670"/>
    </source>
</evidence>
<comment type="subcellular location">
    <subcellularLocation>
        <location evidence="1 14">Endoplasmic reticulum membrane</location>
        <topology evidence="1 14">Multi-pass membrane protein</topology>
    </subcellularLocation>
</comment>
<evidence type="ECO:0000256" key="3">
    <source>
        <dbReference type="ARBA" id="ARBA00022692"/>
    </source>
</evidence>
<evidence type="ECO:0000256" key="4">
    <source>
        <dbReference type="ARBA" id="ARBA00022723"/>
    </source>
</evidence>
<evidence type="ECO:0000256" key="8">
    <source>
        <dbReference type="ARBA" id="ARBA00022989"/>
    </source>
</evidence>
<feature type="binding site" evidence="13">
    <location>
        <position position="167"/>
    </location>
    <ligand>
        <name>Zn(2+)</name>
        <dbReference type="ChEBI" id="CHEBI:29105"/>
        <note>catalytic</note>
    </ligand>
</feature>
<evidence type="ECO:0000256" key="1">
    <source>
        <dbReference type="ARBA" id="ARBA00004477"/>
    </source>
</evidence>
<keyword evidence="6 14" id="KW-0256">Endoplasmic reticulum</keyword>
<dbReference type="InterPro" id="IPR032456">
    <property type="entry name" value="Peptidase_M48_N"/>
</dbReference>
<keyword evidence="8 14" id="KW-1133">Transmembrane helix</keyword>
<keyword evidence="5 14" id="KW-0378">Hydrolase</keyword>
<keyword evidence="18" id="KW-1185">Reference proteome</keyword>
<evidence type="ECO:0000256" key="14">
    <source>
        <dbReference type="RuleBase" id="RU366005"/>
    </source>
</evidence>
<comment type="cofactor">
    <cofactor evidence="13 14">
        <name>Zn(2+)</name>
        <dbReference type="ChEBI" id="CHEBI:29105"/>
    </cofactor>
    <text evidence="13 14">Binds 1 zinc ion per subunit.</text>
</comment>
<feature type="transmembrane region" description="Helical" evidence="14">
    <location>
        <begin position="65"/>
        <end position="89"/>
    </location>
</feature>
<comment type="catalytic activity">
    <reaction evidence="11 14">
        <text>Hydrolyzes the peptide bond -P2-(S-farnesyl or geranylgeranyl)C-P1'-P2'-P3'-COOH where P1' and P2' are amino acids with aliphatic side chains and P3' is any C-terminal residue.</text>
        <dbReference type="EC" id="3.4.24.84"/>
    </reaction>
</comment>
<feature type="binding site" evidence="13">
    <location>
        <position position="171"/>
    </location>
    <ligand>
        <name>Zn(2+)</name>
        <dbReference type="ChEBI" id="CHEBI:29105"/>
        <note>catalytic</note>
    </ligand>
</feature>
<proteinExistence type="inferred from homology"/>
<dbReference type="Pfam" id="PF16491">
    <property type="entry name" value="Peptidase_M48_N"/>
    <property type="match status" value="1"/>
</dbReference>
<reference evidence="17 18" key="1">
    <citation type="journal article" date="2018" name="PLoS ONE">
        <title>The draft genome of Kipferlia bialata reveals reductive genome evolution in fornicate parasites.</title>
        <authorList>
            <person name="Tanifuji G."/>
            <person name="Takabayashi S."/>
            <person name="Kume K."/>
            <person name="Takagi M."/>
            <person name="Nakayama T."/>
            <person name="Kamikawa R."/>
            <person name="Inagaki Y."/>
            <person name="Hashimoto T."/>
        </authorList>
    </citation>
    <scope>NUCLEOTIDE SEQUENCE [LARGE SCALE GENOMIC DNA]</scope>
    <source>
        <strain evidence="17">NY0173</strain>
    </source>
</reference>